<gene>
    <name evidence="2" type="ORF">SDC9_205947</name>
</gene>
<proteinExistence type="predicted"/>
<reference evidence="2" key="1">
    <citation type="submission" date="2019-08" db="EMBL/GenBank/DDBJ databases">
        <authorList>
            <person name="Kucharzyk K."/>
            <person name="Murdoch R.W."/>
            <person name="Higgins S."/>
            <person name="Loffler F."/>
        </authorList>
    </citation>
    <scope>NUCLEOTIDE SEQUENCE</scope>
</reference>
<feature type="transmembrane region" description="Helical" evidence="1">
    <location>
        <begin position="41"/>
        <end position="59"/>
    </location>
</feature>
<evidence type="ECO:0000256" key="1">
    <source>
        <dbReference type="SAM" id="Phobius"/>
    </source>
</evidence>
<sequence length="77" mass="8749">MNRKRKSRLAAVVKWAAVVVASLILFIVAKDYALRERGYTAIGGEYMLPLLPLILYAAGRTVKDWIADLRALFREVR</sequence>
<feature type="transmembrane region" description="Helical" evidence="1">
    <location>
        <begin position="12"/>
        <end position="29"/>
    </location>
</feature>
<organism evidence="2">
    <name type="scientific">bioreactor metagenome</name>
    <dbReference type="NCBI Taxonomy" id="1076179"/>
    <lineage>
        <taxon>unclassified sequences</taxon>
        <taxon>metagenomes</taxon>
        <taxon>ecological metagenomes</taxon>
    </lineage>
</organism>
<comment type="caution">
    <text evidence="2">The sequence shown here is derived from an EMBL/GenBank/DDBJ whole genome shotgun (WGS) entry which is preliminary data.</text>
</comment>
<keyword evidence="1" id="KW-1133">Transmembrane helix</keyword>
<protein>
    <submittedName>
        <fullName evidence="2">Uncharacterized protein</fullName>
    </submittedName>
</protein>
<dbReference type="EMBL" id="VSSQ01130715">
    <property type="protein sequence ID" value="MPN58244.1"/>
    <property type="molecule type" value="Genomic_DNA"/>
</dbReference>
<keyword evidence="1" id="KW-0812">Transmembrane</keyword>
<dbReference type="AlphaFoldDB" id="A0A645JCW0"/>
<evidence type="ECO:0000313" key="2">
    <source>
        <dbReference type="EMBL" id="MPN58244.1"/>
    </source>
</evidence>
<keyword evidence="1" id="KW-0472">Membrane</keyword>
<accession>A0A645JCW0</accession>
<name>A0A645JCW0_9ZZZZ</name>